<gene>
    <name evidence="11" type="ORF">CDA63_03095</name>
</gene>
<dbReference type="InterPro" id="IPR036942">
    <property type="entry name" value="Beta-barrel_TonB_sf"/>
</dbReference>
<dbReference type="Gene3D" id="2.60.40.1120">
    <property type="entry name" value="Carboxypeptidase-like, regulatory domain"/>
    <property type="match status" value="1"/>
</dbReference>
<keyword evidence="5 9" id="KW-0732">Signal</keyword>
<evidence type="ECO:0000313" key="11">
    <source>
        <dbReference type="EMBL" id="OWP64760.1"/>
    </source>
</evidence>
<keyword evidence="3 8" id="KW-1134">Transmembrane beta strand</keyword>
<keyword evidence="11" id="KW-0675">Receptor</keyword>
<name>A0A246FPW7_9BACT</name>
<evidence type="ECO:0000313" key="12">
    <source>
        <dbReference type="Proteomes" id="UP000197277"/>
    </source>
</evidence>
<evidence type="ECO:0000256" key="6">
    <source>
        <dbReference type="ARBA" id="ARBA00023136"/>
    </source>
</evidence>
<evidence type="ECO:0000256" key="3">
    <source>
        <dbReference type="ARBA" id="ARBA00022452"/>
    </source>
</evidence>
<feature type="signal peptide" evidence="9">
    <location>
        <begin position="1"/>
        <end position="22"/>
    </location>
</feature>
<dbReference type="GO" id="GO:0015344">
    <property type="term" value="F:siderophore uptake transmembrane transporter activity"/>
    <property type="evidence" value="ECO:0007669"/>
    <property type="project" value="TreeGrafter"/>
</dbReference>
<evidence type="ECO:0000256" key="7">
    <source>
        <dbReference type="ARBA" id="ARBA00023237"/>
    </source>
</evidence>
<feature type="domain" description="TonB-dependent receptor plug" evidence="10">
    <location>
        <begin position="285"/>
        <end position="363"/>
    </location>
</feature>
<dbReference type="GO" id="GO:0009279">
    <property type="term" value="C:cell outer membrane"/>
    <property type="evidence" value="ECO:0007669"/>
    <property type="project" value="UniProtKB-SubCell"/>
</dbReference>
<keyword evidence="12" id="KW-1185">Reference proteome</keyword>
<evidence type="ECO:0000259" key="10">
    <source>
        <dbReference type="Pfam" id="PF07715"/>
    </source>
</evidence>
<evidence type="ECO:0000256" key="5">
    <source>
        <dbReference type="ARBA" id="ARBA00022729"/>
    </source>
</evidence>
<keyword evidence="7 8" id="KW-0998">Cell outer membrane</keyword>
<dbReference type="GO" id="GO:0044718">
    <property type="term" value="P:siderophore transmembrane transport"/>
    <property type="evidence" value="ECO:0007669"/>
    <property type="project" value="TreeGrafter"/>
</dbReference>
<evidence type="ECO:0000256" key="1">
    <source>
        <dbReference type="ARBA" id="ARBA00004571"/>
    </source>
</evidence>
<dbReference type="EMBL" id="NIRR01000002">
    <property type="protein sequence ID" value="OWP64760.1"/>
    <property type="molecule type" value="Genomic_DNA"/>
</dbReference>
<sequence length="929" mass="102620">MTNYLAACFFVLLMGGTFRSQAQNAPSPLVTGTYQRLPLAQFFEQLAAATDYRFFYDPAAVDSLNVSVQAQGEPLGQVLRRALQGTALQFSVDSSRHRQVFITRGPAISTRLAAGFFQAEATEAGSQESRQVRLLPEGASGRDEDGRNAISSTTKVYNIGQGSASEQATLAGRVREAATGAPVVGANVFVEALNLGTSTAADGSYTLTLPTGRHEVRVRGIGVKATKRQVLLRSNGRLDIETQDDITTLQEVLIRAERAKNVTSTQMGVDKLDIKTMRQVPTAFGEVDILRVVMTLPGVKTVGEGNTGLNVRGGATDQNLILFNGATIYNPSHLFGFFSAFNPDVVRSVELYKGAIPARYGGRLSSVLDIQGRPGDAQKYHFSGGVGPLTSRLTLEGPIVKNKGSFIVGGRSSYSNWLLHLLPNEVYKQSSASFSDLSGQIDYEFDKHNSLSVTAYYSTDKFQLGRDTAYHYVNRAATAKWQHVFNPKLSGTLTAANSFYRYDITSQRDPSTASQLTYAIDHYEGRADFSYLPTNKHNVEFGVSSVLYHVAPGGLEPSGAESLIRTDVLEREQGLESAVYVSDRIDLTPRLSVSGGLRYSLYNALGPREVYRYLPGQAKTLSNLTDTVRYGAGKVLATYHGPEYRLSARYSLTEHSSVKASFNRTRQYIHMLSNTTAMSPTDIWKLSDGNVRPQVGDQYSLGYYHNFRNNAIETSVETYYKATRDFVDYKGGAVLLLNRHIETDIVNAVGRAYGVELLVRKLSGKINGWISYTYSRTLVQVNQGTPADKINGGRYYPSNFDKPHDFSLVGNYRFSRRISSSLNVAYSTGRPITLPLAKYYDAGATRVYYSERNAYRVPDYFRMDFGLNLEGSHKAKKLAHSSWTFGVYNLTGRQNPYSVYFRNTGGQIKGYQLSIFGQPIPTVVYNFKF</sequence>
<organism evidence="11 12">
    <name type="scientific">Hymenobacter amundsenii</name>
    <dbReference type="NCBI Taxonomy" id="2006685"/>
    <lineage>
        <taxon>Bacteria</taxon>
        <taxon>Pseudomonadati</taxon>
        <taxon>Bacteroidota</taxon>
        <taxon>Cytophagia</taxon>
        <taxon>Cytophagales</taxon>
        <taxon>Hymenobacteraceae</taxon>
        <taxon>Hymenobacter</taxon>
    </lineage>
</organism>
<dbReference type="InterPro" id="IPR039426">
    <property type="entry name" value="TonB-dep_rcpt-like"/>
</dbReference>
<evidence type="ECO:0000256" key="9">
    <source>
        <dbReference type="SAM" id="SignalP"/>
    </source>
</evidence>
<protein>
    <submittedName>
        <fullName evidence="11">TonB-dependent receptor</fullName>
    </submittedName>
</protein>
<keyword evidence="2 8" id="KW-0813">Transport</keyword>
<evidence type="ECO:0000256" key="8">
    <source>
        <dbReference type="PROSITE-ProRule" id="PRU01360"/>
    </source>
</evidence>
<dbReference type="InterPro" id="IPR008969">
    <property type="entry name" value="CarboxyPept-like_regulatory"/>
</dbReference>
<keyword evidence="4 8" id="KW-0812">Transmembrane</keyword>
<dbReference type="InterPro" id="IPR037066">
    <property type="entry name" value="Plug_dom_sf"/>
</dbReference>
<comment type="similarity">
    <text evidence="8">Belongs to the TonB-dependent receptor family.</text>
</comment>
<feature type="chain" id="PRO_5012580177" evidence="9">
    <location>
        <begin position="23"/>
        <end position="929"/>
    </location>
</feature>
<dbReference type="Pfam" id="PF13715">
    <property type="entry name" value="CarbopepD_reg_2"/>
    <property type="match status" value="1"/>
</dbReference>
<dbReference type="PANTHER" id="PTHR30069">
    <property type="entry name" value="TONB-DEPENDENT OUTER MEMBRANE RECEPTOR"/>
    <property type="match status" value="1"/>
</dbReference>
<dbReference type="Pfam" id="PF07715">
    <property type="entry name" value="Plug"/>
    <property type="match status" value="1"/>
</dbReference>
<dbReference type="RefSeq" id="WP_088462981.1">
    <property type="nucleotide sequence ID" value="NZ_NIRR01000002.1"/>
</dbReference>
<dbReference type="Gene3D" id="2.40.170.20">
    <property type="entry name" value="TonB-dependent receptor, beta-barrel domain"/>
    <property type="match status" value="1"/>
</dbReference>
<dbReference type="SUPFAM" id="SSF49464">
    <property type="entry name" value="Carboxypeptidase regulatory domain-like"/>
    <property type="match status" value="1"/>
</dbReference>
<dbReference type="SUPFAM" id="SSF56935">
    <property type="entry name" value="Porins"/>
    <property type="match status" value="1"/>
</dbReference>
<dbReference type="OrthoDB" id="9758870at2"/>
<evidence type="ECO:0000256" key="2">
    <source>
        <dbReference type="ARBA" id="ARBA00022448"/>
    </source>
</evidence>
<keyword evidence="6 8" id="KW-0472">Membrane</keyword>
<comment type="subcellular location">
    <subcellularLocation>
        <location evidence="1 8">Cell outer membrane</location>
        <topology evidence="1 8">Multi-pass membrane protein</topology>
    </subcellularLocation>
</comment>
<dbReference type="AlphaFoldDB" id="A0A246FPW7"/>
<dbReference type="PANTHER" id="PTHR30069:SF29">
    <property type="entry name" value="HEMOGLOBIN AND HEMOGLOBIN-HAPTOGLOBIN-BINDING PROTEIN 1-RELATED"/>
    <property type="match status" value="1"/>
</dbReference>
<evidence type="ECO:0000256" key="4">
    <source>
        <dbReference type="ARBA" id="ARBA00022692"/>
    </source>
</evidence>
<proteinExistence type="inferred from homology"/>
<dbReference type="Proteomes" id="UP000197277">
    <property type="component" value="Unassembled WGS sequence"/>
</dbReference>
<dbReference type="InterPro" id="IPR012910">
    <property type="entry name" value="Plug_dom"/>
</dbReference>
<dbReference type="PROSITE" id="PS52016">
    <property type="entry name" value="TONB_DEPENDENT_REC_3"/>
    <property type="match status" value="1"/>
</dbReference>
<reference evidence="11 12" key="1">
    <citation type="submission" date="2017-06" db="EMBL/GenBank/DDBJ databases">
        <title>Hymenobacter amundsenii sp. nov. isolated from regoliths in Antarctica.</title>
        <authorList>
            <person name="Sedlacek I."/>
            <person name="Kralova S."/>
            <person name="Pantucek R."/>
            <person name="Svec P."/>
            <person name="Holochova P."/>
            <person name="Stankova E."/>
            <person name="Vrbovska V."/>
            <person name="Busse H.-J."/>
        </authorList>
    </citation>
    <scope>NUCLEOTIDE SEQUENCE [LARGE SCALE GENOMIC DNA]</scope>
    <source>
        <strain evidence="11 12">CCM 8682</strain>
    </source>
</reference>
<dbReference type="Gene3D" id="2.170.130.10">
    <property type="entry name" value="TonB-dependent receptor, plug domain"/>
    <property type="match status" value="1"/>
</dbReference>
<comment type="caution">
    <text evidence="11">The sequence shown here is derived from an EMBL/GenBank/DDBJ whole genome shotgun (WGS) entry which is preliminary data.</text>
</comment>
<accession>A0A246FPW7</accession>